<feature type="compositionally biased region" description="Low complexity" evidence="1">
    <location>
        <begin position="1007"/>
        <end position="1024"/>
    </location>
</feature>
<dbReference type="FunCoup" id="B4N424">
    <property type="interactions" value="208"/>
</dbReference>
<proteinExistence type="predicted"/>
<feature type="compositionally biased region" description="Polar residues" evidence="1">
    <location>
        <begin position="782"/>
        <end position="791"/>
    </location>
</feature>
<dbReference type="GO" id="GO:0003677">
    <property type="term" value="F:DNA binding"/>
    <property type="evidence" value="ECO:0007669"/>
    <property type="project" value="TreeGrafter"/>
</dbReference>
<dbReference type="GO" id="GO:0005634">
    <property type="term" value="C:nucleus"/>
    <property type="evidence" value="ECO:0007669"/>
    <property type="project" value="TreeGrafter"/>
</dbReference>
<feature type="region of interest" description="Disordered" evidence="1">
    <location>
        <begin position="759"/>
        <end position="811"/>
    </location>
</feature>
<name>B4N424_DROWI</name>
<feature type="compositionally biased region" description="Low complexity" evidence="1">
    <location>
        <begin position="792"/>
        <end position="811"/>
    </location>
</feature>
<dbReference type="InParanoid" id="B4N424"/>
<feature type="region of interest" description="Disordered" evidence="1">
    <location>
        <begin position="1"/>
        <end position="37"/>
    </location>
</feature>
<dbReference type="InterPro" id="IPR027417">
    <property type="entry name" value="P-loop_NTPase"/>
</dbReference>
<evidence type="ECO:0000313" key="2">
    <source>
        <dbReference type="EMBL" id="EDW78898.1"/>
    </source>
</evidence>
<feature type="region of interest" description="Disordered" evidence="1">
    <location>
        <begin position="63"/>
        <end position="158"/>
    </location>
</feature>
<feature type="region of interest" description="Disordered" evidence="1">
    <location>
        <begin position="1193"/>
        <end position="1214"/>
    </location>
</feature>
<feature type="compositionally biased region" description="Low complexity" evidence="1">
    <location>
        <begin position="10"/>
        <end position="23"/>
    </location>
</feature>
<feature type="region of interest" description="Disordered" evidence="1">
    <location>
        <begin position="514"/>
        <end position="555"/>
    </location>
</feature>
<dbReference type="SUPFAM" id="SSF52540">
    <property type="entry name" value="P-loop containing nucleoside triphosphate hydrolases"/>
    <property type="match status" value="1"/>
</dbReference>
<dbReference type="OMA" id="QMYEESY"/>
<dbReference type="Proteomes" id="UP000007798">
    <property type="component" value="Unassembled WGS sequence"/>
</dbReference>
<dbReference type="OrthoDB" id="9996895at2759"/>
<evidence type="ECO:0000256" key="1">
    <source>
        <dbReference type="SAM" id="MobiDB-lite"/>
    </source>
</evidence>
<dbReference type="Gene3D" id="3.40.50.300">
    <property type="entry name" value="P-loop containing nucleotide triphosphate hydrolases"/>
    <property type="match status" value="1"/>
</dbReference>
<feature type="compositionally biased region" description="Polar residues" evidence="1">
    <location>
        <begin position="542"/>
        <end position="551"/>
    </location>
</feature>
<dbReference type="STRING" id="7260.B4N424"/>
<dbReference type="PhylomeDB" id="B4N424"/>
<evidence type="ECO:0008006" key="4">
    <source>
        <dbReference type="Google" id="ProtNLM"/>
    </source>
</evidence>
<dbReference type="KEGG" id="dwi:6645498"/>
<feature type="region of interest" description="Disordered" evidence="1">
    <location>
        <begin position="1007"/>
        <end position="1036"/>
    </location>
</feature>
<feature type="compositionally biased region" description="Basic residues" evidence="1">
    <location>
        <begin position="262"/>
        <end position="273"/>
    </location>
</feature>
<feature type="compositionally biased region" description="Basic and acidic residues" evidence="1">
    <location>
        <begin position="100"/>
        <end position="117"/>
    </location>
</feature>
<feature type="compositionally biased region" description="Polar residues" evidence="1">
    <location>
        <begin position="287"/>
        <end position="297"/>
    </location>
</feature>
<feature type="region of interest" description="Disordered" evidence="1">
    <location>
        <begin position="247"/>
        <end position="308"/>
    </location>
</feature>
<dbReference type="PANTHER" id="PTHR23389">
    <property type="entry name" value="CHROMOSOME TRANSMISSION FIDELITY FACTOR 18"/>
    <property type="match status" value="1"/>
</dbReference>
<dbReference type="EMBL" id="CH964095">
    <property type="protein sequence ID" value="EDW78898.1"/>
    <property type="molecule type" value="Genomic_DNA"/>
</dbReference>
<feature type="compositionally biased region" description="Basic residues" evidence="1">
    <location>
        <begin position="65"/>
        <end position="78"/>
    </location>
</feature>
<feature type="region of interest" description="Disordered" evidence="1">
    <location>
        <begin position="323"/>
        <end position="389"/>
    </location>
</feature>
<dbReference type="AlphaFoldDB" id="B4N424"/>
<dbReference type="HOGENOM" id="CLU_269390_0_0_1"/>
<protein>
    <recommendedName>
        <fullName evidence="4">AAA+ ATPase domain-containing protein</fullName>
    </recommendedName>
</protein>
<sequence length="1214" mass="135365">MTDADVNCFASELSSPSSSSASPRTPTKNVQLELEPTSPFVLRAPASAKSKLILQNMEEVLNTVKQKHREKHKRKREEKRRAAAEAAAAAAAGASASPSMDEKTKSGKPQPLREKATQENGLSSSHSKSLLKKPNESASAGSTPTANPPIPSKPTNVFELMMKARNRSLGVNEGAAKELPLNDSECSEAAASPTIGKRKQLLQEWNDRKGGAKRRLADEQRGEFIGQQLEKRAKRFKKMLTQESPTAIVHATASAPTLPIAKRGRGRPRRRRLSSVDTEMQKEQEPEQQSPIPSTDPHTAEFLAKLSSPTKKRDSLLGYFAKVETPKNVSLNQAAASLDTPPQETPKRRPRRTNNNKLEHEPESSIVPFPEPTIPMPNISTPSGRPRRSCANKARYDYDLETSPIKSNPVAKEDNSIEIIDLDTSNPPTTPKKLAPLFVKQLPKPSPDPSVLKARQDFLHSGVPERIRQEQSRLKQLEQQYDENYELFPRIAHVGCLDYKTLVINLPKPWSWRQAKQDHDDPYDGNSIQSHARLCDAPPQQPATNQKQRPSYATLPSLDNKRSFVKIWKNEFDRFPTFKCYNQMREKYRHFSAMDSAQDTQQVGESFVVTRRSRRSLEQQQQQKQLHQQQLDNMDEAKPPMGAPNGELLFTEKYKPLLFEQVLVNLTPVQELKEFLSSWCTAGGNNGGRKNSQDDFNYDTMDSSSCSMTSNSNSNTMVLVGPSSSGKTNAVFALANDLNFNVLEINAGMRRTGKKLMQELQEATQSHQIRKDNKSARGKGNSGNLLQKMQKSSISNDQSSASNAASASSSTSSATAADVRKSLILIEDADIVFEQHDAGFTDAIYTLANSSKRPVIVVATNPNCPHLQRLMQQNCIHFHAPNALNISRFLAVLSLMENCPIELDELVSLYLYNAQNLRKTLMELQFYIQSGGDRKDSKALIKAHNGKTKSPIKSPKLSTIDGSYIHQRLFEFYTCTQNIPNRIPFPLDFHLLRLNLGDLLKSSSALEPPSSSSAAAGASAAAGETNRVKRKSRSPKKAWLINSANQKKQLITPLDTLALFYENISIASQINAHTDHTDRLQSHLSEDISHLLVEQALLTGLAIKDDCPYNLFDKPTQRTTLCDQLGNYQLRTATARSLDYEPTLRSICRSERERSTQERRSSRFYHYLRNHLVNVTSFSMESCEAVCQVLQPTPSNSSNQNTTTSIETQSTNNS</sequence>
<reference evidence="2 3" key="1">
    <citation type="journal article" date="2007" name="Nature">
        <title>Evolution of genes and genomes on the Drosophila phylogeny.</title>
        <authorList>
            <consortium name="Drosophila 12 Genomes Consortium"/>
            <person name="Clark A.G."/>
            <person name="Eisen M.B."/>
            <person name="Smith D.R."/>
            <person name="Bergman C.M."/>
            <person name="Oliver B."/>
            <person name="Markow T.A."/>
            <person name="Kaufman T.C."/>
            <person name="Kellis M."/>
            <person name="Gelbart W."/>
            <person name="Iyer V.N."/>
            <person name="Pollard D.A."/>
            <person name="Sackton T.B."/>
            <person name="Larracuente A.M."/>
            <person name="Singh N.D."/>
            <person name="Abad J.P."/>
            <person name="Abt D.N."/>
            <person name="Adryan B."/>
            <person name="Aguade M."/>
            <person name="Akashi H."/>
            <person name="Anderson W.W."/>
            <person name="Aquadro C.F."/>
            <person name="Ardell D.H."/>
            <person name="Arguello R."/>
            <person name="Artieri C.G."/>
            <person name="Barbash D.A."/>
            <person name="Barker D."/>
            <person name="Barsanti P."/>
            <person name="Batterham P."/>
            <person name="Batzoglou S."/>
            <person name="Begun D."/>
            <person name="Bhutkar A."/>
            <person name="Blanco E."/>
            <person name="Bosak S.A."/>
            <person name="Bradley R.K."/>
            <person name="Brand A.D."/>
            <person name="Brent M.R."/>
            <person name="Brooks A.N."/>
            <person name="Brown R.H."/>
            <person name="Butlin R.K."/>
            <person name="Caggese C."/>
            <person name="Calvi B.R."/>
            <person name="Bernardo de Carvalho A."/>
            <person name="Caspi A."/>
            <person name="Castrezana S."/>
            <person name="Celniker S.E."/>
            <person name="Chang J.L."/>
            <person name="Chapple C."/>
            <person name="Chatterji S."/>
            <person name="Chinwalla A."/>
            <person name="Civetta A."/>
            <person name="Clifton S.W."/>
            <person name="Comeron J.M."/>
            <person name="Costello J.C."/>
            <person name="Coyne J.A."/>
            <person name="Daub J."/>
            <person name="David R.G."/>
            <person name="Delcher A.L."/>
            <person name="Delehaunty K."/>
            <person name="Do C.B."/>
            <person name="Ebling H."/>
            <person name="Edwards K."/>
            <person name="Eickbush T."/>
            <person name="Evans J.D."/>
            <person name="Filipski A."/>
            <person name="Findeiss S."/>
            <person name="Freyhult E."/>
            <person name="Fulton L."/>
            <person name="Fulton R."/>
            <person name="Garcia A.C."/>
            <person name="Gardiner A."/>
            <person name="Garfield D.A."/>
            <person name="Garvin B.E."/>
            <person name="Gibson G."/>
            <person name="Gilbert D."/>
            <person name="Gnerre S."/>
            <person name="Godfrey J."/>
            <person name="Good R."/>
            <person name="Gotea V."/>
            <person name="Gravely B."/>
            <person name="Greenberg A.J."/>
            <person name="Griffiths-Jones S."/>
            <person name="Gross S."/>
            <person name="Guigo R."/>
            <person name="Gustafson E.A."/>
            <person name="Haerty W."/>
            <person name="Hahn M.W."/>
            <person name="Halligan D.L."/>
            <person name="Halpern A.L."/>
            <person name="Halter G.M."/>
            <person name="Han M.V."/>
            <person name="Heger A."/>
            <person name="Hillier L."/>
            <person name="Hinrichs A.S."/>
            <person name="Holmes I."/>
            <person name="Hoskins R.A."/>
            <person name="Hubisz M.J."/>
            <person name="Hultmark D."/>
            <person name="Huntley M.A."/>
            <person name="Jaffe D.B."/>
            <person name="Jagadeeshan S."/>
            <person name="Jeck W.R."/>
            <person name="Johnson J."/>
            <person name="Jones C.D."/>
            <person name="Jordan W.C."/>
            <person name="Karpen G.H."/>
            <person name="Kataoka E."/>
            <person name="Keightley P.D."/>
            <person name="Kheradpour P."/>
            <person name="Kirkness E.F."/>
            <person name="Koerich L.B."/>
            <person name="Kristiansen K."/>
            <person name="Kudrna D."/>
            <person name="Kulathinal R.J."/>
            <person name="Kumar S."/>
            <person name="Kwok R."/>
            <person name="Lander E."/>
            <person name="Langley C.H."/>
            <person name="Lapoint R."/>
            <person name="Lazzaro B.P."/>
            <person name="Lee S.J."/>
            <person name="Levesque L."/>
            <person name="Li R."/>
            <person name="Lin C.F."/>
            <person name="Lin M.F."/>
            <person name="Lindblad-Toh K."/>
            <person name="Llopart A."/>
            <person name="Long M."/>
            <person name="Low L."/>
            <person name="Lozovsky E."/>
            <person name="Lu J."/>
            <person name="Luo M."/>
            <person name="Machado C.A."/>
            <person name="Makalowski W."/>
            <person name="Marzo M."/>
            <person name="Matsuda M."/>
            <person name="Matzkin L."/>
            <person name="McAllister B."/>
            <person name="McBride C.S."/>
            <person name="McKernan B."/>
            <person name="McKernan K."/>
            <person name="Mendez-Lago M."/>
            <person name="Minx P."/>
            <person name="Mollenhauer M.U."/>
            <person name="Montooth K."/>
            <person name="Mount S.M."/>
            <person name="Mu X."/>
            <person name="Myers E."/>
            <person name="Negre B."/>
            <person name="Newfeld S."/>
            <person name="Nielsen R."/>
            <person name="Noor M.A."/>
            <person name="O'Grady P."/>
            <person name="Pachter L."/>
            <person name="Papaceit M."/>
            <person name="Parisi M.J."/>
            <person name="Parisi M."/>
            <person name="Parts L."/>
            <person name="Pedersen J.S."/>
            <person name="Pesole G."/>
            <person name="Phillippy A.M."/>
            <person name="Ponting C.P."/>
            <person name="Pop M."/>
            <person name="Porcelli D."/>
            <person name="Powell J.R."/>
            <person name="Prohaska S."/>
            <person name="Pruitt K."/>
            <person name="Puig M."/>
            <person name="Quesneville H."/>
            <person name="Ram K.R."/>
            <person name="Rand D."/>
            <person name="Rasmussen M.D."/>
            <person name="Reed L.K."/>
            <person name="Reenan R."/>
            <person name="Reily A."/>
            <person name="Remington K.A."/>
            <person name="Rieger T.T."/>
            <person name="Ritchie M.G."/>
            <person name="Robin C."/>
            <person name="Rogers Y.H."/>
            <person name="Rohde C."/>
            <person name="Rozas J."/>
            <person name="Rubenfield M.J."/>
            <person name="Ruiz A."/>
            <person name="Russo S."/>
            <person name="Salzberg S.L."/>
            <person name="Sanchez-Gracia A."/>
            <person name="Saranga D.J."/>
            <person name="Sato H."/>
            <person name="Schaeffer S.W."/>
            <person name="Schatz M.C."/>
            <person name="Schlenke T."/>
            <person name="Schwartz R."/>
            <person name="Segarra C."/>
            <person name="Singh R.S."/>
            <person name="Sirot L."/>
            <person name="Sirota M."/>
            <person name="Sisneros N.B."/>
            <person name="Smith C.D."/>
            <person name="Smith T.F."/>
            <person name="Spieth J."/>
            <person name="Stage D.E."/>
            <person name="Stark A."/>
            <person name="Stephan W."/>
            <person name="Strausberg R.L."/>
            <person name="Strempel S."/>
            <person name="Sturgill D."/>
            <person name="Sutton G."/>
            <person name="Sutton G.G."/>
            <person name="Tao W."/>
            <person name="Teichmann S."/>
            <person name="Tobari Y.N."/>
            <person name="Tomimura Y."/>
            <person name="Tsolas J.M."/>
            <person name="Valente V.L."/>
            <person name="Venter E."/>
            <person name="Venter J.C."/>
            <person name="Vicario S."/>
            <person name="Vieira F.G."/>
            <person name="Vilella A.J."/>
            <person name="Villasante A."/>
            <person name="Walenz B."/>
            <person name="Wang J."/>
            <person name="Wasserman M."/>
            <person name="Watts T."/>
            <person name="Wilson D."/>
            <person name="Wilson R.K."/>
            <person name="Wing R.A."/>
            <person name="Wolfner M.F."/>
            <person name="Wong A."/>
            <person name="Wong G.K."/>
            <person name="Wu C.I."/>
            <person name="Wu G."/>
            <person name="Yamamoto D."/>
            <person name="Yang H.P."/>
            <person name="Yang S.P."/>
            <person name="Yorke J.A."/>
            <person name="Yoshida K."/>
            <person name="Zdobnov E."/>
            <person name="Zhang P."/>
            <person name="Zhang Y."/>
            <person name="Zimin A.V."/>
            <person name="Baldwin J."/>
            <person name="Abdouelleil A."/>
            <person name="Abdulkadir J."/>
            <person name="Abebe A."/>
            <person name="Abera B."/>
            <person name="Abreu J."/>
            <person name="Acer S.C."/>
            <person name="Aftuck L."/>
            <person name="Alexander A."/>
            <person name="An P."/>
            <person name="Anderson E."/>
            <person name="Anderson S."/>
            <person name="Arachi H."/>
            <person name="Azer M."/>
            <person name="Bachantsang P."/>
            <person name="Barry A."/>
            <person name="Bayul T."/>
            <person name="Berlin A."/>
            <person name="Bessette D."/>
            <person name="Bloom T."/>
            <person name="Blye J."/>
            <person name="Boguslavskiy L."/>
            <person name="Bonnet C."/>
            <person name="Boukhgalter B."/>
            <person name="Bourzgui I."/>
            <person name="Brown A."/>
            <person name="Cahill P."/>
            <person name="Channer S."/>
            <person name="Cheshatsang Y."/>
            <person name="Chuda L."/>
            <person name="Citroen M."/>
            <person name="Collymore A."/>
            <person name="Cooke P."/>
            <person name="Costello M."/>
            <person name="D'Aco K."/>
            <person name="Daza R."/>
            <person name="De Haan G."/>
            <person name="DeGray S."/>
            <person name="DeMaso C."/>
            <person name="Dhargay N."/>
            <person name="Dooley K."/>
            <person name="Dooley E."/>
            <person name="Doricent M."/>
            <person name="Dorje P."/>
            <person name="Dorjee K."/>
            <person name="Dupes A."/>
            <person name="Elong R."/>
            <person name="Falk J."/>
            <person name="Farina A."/>
            <person name="Faro S."/>
            <person name="Ferguson D."/>
            <person name="Fisher S."/>
            <person name="Foley C.D."/>
            <person name="Franke A."/>
            <person name="Friedrich D."/>
            <person name="Gadbois L."/>
            <person name="Gearin G."/>
            <person name="Gearin C.R."/>
            <person name="Giannoukos G."/>
            <person name="Goode T."/>
            <person name="Graham J."/>
            <person name="Grandbois E."/>
            <person name="Grewal S."/>
            <person name="Gyaltsen K."/>
            <person name="Hafez N."/>
            <person name="Hagos B."/>
            <person name="Hall J."/>
            <person name="Henson C."/>
            <person name="Hollinger A."/>
            <person name="Honan T."/>
            <person name="Huard M.D."/>
            <person name="Hughes L."/>
            <person name="Hurhula B."/>
            <person name="Husby M.E."/>
            <person name="Kamat A."/>
            <person name="Kanga B."/>
            <person name="Kashin S."/>
            <person name="Khazanovich D."/>
            <person name="Kisner P."/>
            <person name="Lance K."/>
            <person name="Lara M."/>
            <person name="Lee W."/>
            <person name="Lennon N."/>
            <person name="Letendre F."/>
            <person name="LeVine R."/>
            <person name="Lipovsky A."/>
            <person name="Liu X."/>
            <person name="Liu J."/>
            <person name="Liu S."/>
            <person name="Lokyitsang T."/>
            <person name="Lokyitsang Y."/>
            <person name="Lubonja R."/>
            <person name="Lui A."/>
            <person name="MacDonald P."/>
            <person name="Magnisalis V."/>
            <person name="Maru K."/>
            <person name="Matthews C."/>
            <person name="McCusker W."/>
            <person name="McDonough S."/>
            <person name="Mehta T."/>
            <person name="Meldrim J."/>
            <person name="Meneus L."/>
            <person name="Mihai O."/>
            <person name="Mihalev A."/>
            <person name="Mihova T."/>
            <person name="Mittelman R."/>
            <person name="Mlenga V."/>
            <person name="Montmayeur A."/>
            <person name="Mulrain L."/>
            <person name="Navidi A."/>
            <person name="Naylor J."/>
            <person name="Negash T."/>
            <person name="Nguyen T."/>
            <person name="Nguyen N."/>
            <person name="Nicol R."/>
            <person name="Norbu C."/>
            <person name="Norbu N."/>
            <person name="Novod N."/>
            <person name="O'Neill B."/>
            <person name="Osman S."/>
            <person name="Markiewicz E."/>
            <person name="Oyono O.L."/>
            <person name="Patti C."/>
            <person name="Phunkhang P."/>
            <person name="Pierre F."/>
            <person name="Priest M."/>
            <person name="Raghuraman S."/>
            <person name="Rege F."/>
            <person name="Reyes R."/>
            <person name="Rise C."/>
            <person name="Rogov P."/>
            <person name="Ross K."/>
            <person name="Ryan E."/>
            <person name="Settipalli S."/>
            <person name="Shea T."/>
            <person name="Sherpa N."/>
            <person name="Shi L."/>
            <person name="Shih D."/>
            <person name="Sparrow T."/>
            <person name="Spaulding J."/>
            <person name="Stalker J."/>
            <person name="Stange-Thomann N."/>
            <person name="Stavropoulos S."/>
            <person name="Stone C."/>
            <person name="Strader C."/>
            <person name="Tesfaye S."/>
            <person name="Thomson T."/>
            <person name="Thoulutsang Y."/>
            <person name="Thoulutsang D."/>
            <person name="Topham K."/>
            <person name="Topping I."/>
            <person name="Tsamla T."/>
            <person name="Vassiliev H."/>
            <person name="Vo A."/>
            <person name="Wangchuk T."/>
            <person name="Wangdi T."/>
            <person name="Weiand M."/>
            <person name="Wilkinson J."/>
            <person name="Wilson A."/>
            <person name="Yadav S."/>
            <person name="Young G."/>
            <person name="Yu Q."/>
            <person name="Zembek L."/>
            <person name="Zhong D."/>
            <person name="Zimmer A."/>
            <person name="Zwirko Z."/>
            <person name="Jaffe D.B."/>
            <person name="Alvarez P."/>
            <person name="Brockman W."/>
            <person name="Butler J."/>
            <person name="Chin C."/>
            <person name="Gnerre S."/>
            <person name="Grabherr M."/>
            <person name="Kleber M."/>
            <person name="Mauceli E."/>
            <person name="MacCallum I."/>
        </authorList>
    </citation>
    <scope>NUCLEOTIDE SEQUENCE [LARGE SCALE GENOMIC DNA]</scope>
    <source>
        <strain evidence="3">Tucson 14030-0811.24</strain>
    </source>
</reference>
<evidence type="ECO:0000313" key="3">
    <source>
        <dbReference type="Proteomes" id="UP000007798"/>
    </source>
</evidence>
<accession>B4N424</accession>
<feature type="compositionally biased region" description="Polar residues" evidence="1">
    <location>
        <begin position="136"/>
        <end position="145"/>
    </location>
</feature>
<organism evidence="2 3">
    <name type="scientific">Drosophila willistoni</name>
    <name type="common">Fruit fly</name>
    <dbReference type="NCBI Taxonomy" id="7260"/>
    <lineage>
        <taxon>Eukaryota</taxon>
        <taxon>Metazoa</taxon>
        <taxon>Ecdysozoa</taxon>
        <taxon>Arthropoda</taxon>
        <taxon>Hexapoda</taxon>
        <taxon>Insecta</taxon>
        <taxon>Pterygota</taxon>
        <taxon>Neoptera</taxon>
        <taxon>Endopterygota</taxon>
        <taxon>Diptera</taxon>
        <taxon>Brachycera</taxon>
        <taxon>Muscomorpha</taxon>
        <taxon>Ephydroidea</taxon>
        <taxon>Drosophilidae</taxon>
        <taxon>Drosophila</taxon>
        <taxon>Sophophora</taxon>
    </lineage>
</organism>
<dbReference type="PANTHER" id="PTHR23389:SF21">
    <property type="entry name" value="ATPASE FAMILY AAA DOMAIN-CONTAINING PROTEIN 5"/>
    <property type="match status" value="1"/>
</dbReference>
<gene>
    <name evidence="2" type="primary">Dwil\GK11319</name>
    <name evidence="2" type="ORF">Dwil_GK11319</name>
</gene>
<dbReference type="GO" id="GO:0061860">
    <property type="term" value="F:DNA clamp unloader activity"/>
    <property type="evidence" value="ECO:0007669"/>
    <property type="project" value="TreeGrafter"/>
</dbReference>
<keyword evidence="3" id="KW-1185">Reference proteome</keyword>
<dbReference type="eggNOG" id="KOG1968">
    <property type="taxonomic scope" value="Eukaryota"/>
</dbReference>
<dbReference type="FunFam" id="3.40.50.300:FF:002496">
    <property type="entry name" value="Uncharacterized protein, isoform A"/>
    <property type="match status" value="1"/>
</dbReference>